<dbReference type="Proteomes" id="UP001190466">
    <property type="component" value="Plasmid pMu0050"/>
</dbReference>
<evidence type="ECO:0000313" key="2">
    <source>
        <dbReference type="EMBL" id="CAJ1589647.1"/>
    </source>
</evidence>
<protein>
    <recommendedName>
        <fullName evidence="1">Antitoxin VbhA domain-containing protein</fullName>
    </recommendedName>
</protein>
<dbReference type="RefSeq" id="WP_316517631.1">
    <property type="nucleotide sequence ID" value="NZ_OY726396.1"/>
</dbReference>
<dbReference type="Pfam" id="PF18495">
    <property type="entry name" value="VbhA"/>
    <property type="match status" value="1"/>
</dbReference>
<evidence type="ECO:0000313" key="3">
    <source>
        <dbReference type="Proteomes" id="UP001190466"/>
    </source>
</evidence>
<name>A0ABN9P5R8_9MYCO</name>
<dbReference type="EMBL" id="OY726396">
    <property type="protein sequence ID" value="CAJ1589647.1"/>
    <property type="molecule type" value="Genomic_DNA"/>
</dbReference>
<proteinExistence type="predicted"/>
<organism evidence="2 3">
    <name type="scientific">[Mycobacterium] wendilense</name>
    <dbReference type="NCBI Taxonomy" id="3064284"/>
    <lineage>
        <taxon>Bacteria</taxon>
        <taxon>Bacillati</taxon>
        <taxon>Actinomycetota</taxon>
        <taxon>Actinomycetes</taxon>
        <taxon>Mycobacteriales</taxon>
        <taxon>Mycobacteriaceae</taxon>
        <taxon>Mycolicibacter</taxon>
    </lineage>
</organism>
<keyword evidence="2" id="KW-0614">Plasmid</keyword>
<gene>
    <name evidence="2" type="ORF">MU0050_004970</name>
</gene>
<dbReference type="InterPro" id="IPR041535">
    <property type="entry name" value="VbhA"/>
</dbReference>
<geneLocation type="plasmid" evidence="2 3">
    <name>pMu0050</name>
</geneLocation>
<feature type="domain" description="Antitoxin VbhA" evidence="1">
    <location>
        <begin position="17"/>
        <end position="60"/>
    </location>
</feature>
<dbReference type="InterPro" id="IPR043038">
    <property type="entry name" value="VbhA_sf"/>
</dbReference>
<dbReference type="Gene3D" id="1.10.8.1050">
    <property type="entry name" value="Antitoxin VbhA-like"/>
    <property type="match status" value="1"/>
</dbReference>
<reference evidence="2 3" key="1">
    <citation type="submission" date="2023-08" db="EMBL/GenBank/DDBJ databases">
        <authorList>
            <person name="Folkvardsen B D."/>
            <person name="Norman A."/>
        </authorList>
    </citation>
    <scope>NUCLEOTIDE SEQUENCE [LARGE SCALE GENOMIC DNA]</scope>
    <source>
        <strain evidence="2 3">Mu0050</strain>
        <plasmid evidence="2 3">pMu0050</plasmid>
    </source>
</reference>
<keyword evidence="3" id="KW-1185">Reference proteome</keyword>
<evidence type="ECO:0000259" key="1">
    <source>
        <dbReference type="Pfam" id="PF18495"/>
    </source>
</evidence>
<accession>A0ABN9P5R8</accession>
<sequence>MTDSVEPTPVSYTPSEASNLAIAAAGLAGLSVSDSVRNMLARLDRGELTEEQAIAEIKARYTEPLA</sequence>